<dbReference type="AlphaFoldDB" id="A0A0E9WCQ9"/>
<accession>A0A0E9WCQ9</accession>
<proteinExistence type="predicted"/>
<protein>
    <submittedName>
        <fullName evidence="1">Uncharacterized protein</fullName>
    </submittedName>
</protein>
<sequence>MLLHRRLYTEGFSFSGSAFVAHRTPDRETPLFFFILLNFFCRKEGKPYVIIVNLLSIYVL</sequence>
<evidence type="ECO:0000313" key="1">
    <source>
        <dbReference type="EMBL" id="JAH87335.1"/>
    </source>
</evidence>
<reference evidence="1" key="2">
    <citation type="journal article" date="2015" name="Fish Shellfish Immunol.">
        <title>Early steps in the European eel (Anguilla anguilla)-Vibrio vulnificus interaction in the gills: Role of the RtxA13 toxin.</title>
        <authorList>
            <person name="Callol A."/>
            <person name="Pajuelo D."/>
            <person name="Ebbesson L."/>
            <person name="Teles M."/>
            <person name="MacKenzie S."/>
            <person name="Amaro C."/>
        </authorList>
    </citation>
    <scope>NUCLEOTIDE SEQUENCE</scope>
</reference>
<reference evidence="1" key="1">
    <citation type="submission" date="2014-11" db="EMBL/GenBank/DDBJ databases">
        <authorList>
            <person name="Amaro Gonzalez C."/>
        </authorList>
    </citation>
    <scope>NUCLEOTIDE SEQUENCE</scope>
</reference>
<name>A0A0E9WCQ9_ANGAN</name>
<dbReference type="EMBL" id="GBXM01021242">
    <property type="protein sequence ID" value="JAH87335.1"/>
    <property type="molecule type" value="Transcribed_RNA"/>
</dbReference>
<organism evidence="1">
    <name type="scientific">Anguilla anguilla</name>
    <name type="common">European freshwater eel</name>
    <name type="synonym">Muraena anguilla</name>
    <dbReference type="NCBI Taxonomy" id="7936"/>
    <lineage>
        <taxon>Eukaryota</taxon>
        <taxon>Metazoa</taxon>
        <taxon>Chordata</taxon>
        <taxon>Craniata</taxon>
        <taxon>Vertebrata</taxon>
        <taxon>Euteleostomi</taxon>
        <taxon>Actinopterygii</taxon>
        <taxon>Neopterygii</taxon>
        <taxon>Teleostei</taxon>
        <taxon>Anguilliformes</taxon>
        <taxon>Anguillidae</taxon>
        <taxon>Anguilla</taxon>
    </lineage>
</organism>